<protein>
    <recommendedName>
        <fullName evidence="3">Maturase K</fullName>
    </recommendedName>
</protein>
<comment type="caution">
    <text evidence="1">The sequence shown here is derived from an EMBL/GenBank/DDBJ whole genome shotgun (WGS) entry which is preliminary data.</text>
</comment>
<reference evidence="1 2" key="1">
    <citation type="submission" date="2021-06" db="EMBL/GenBank/DDBJ databases">
        <title>Caerostris extrusa draft genome.</title>
        <authorList>
            <person name="Kono N."/>
            <person name="Arakawa K."/>
        </authorList>
    </citation>
    <scope>NUCLEOTIDE SEQUENCE [LARGE SCALE GENOMIC DNA]</scope>
</reference>
<evidence type="ECO:0000313" key="2">
    <source>
        <dbReference type="Proteomes" id="UP001054945"/>
    </source>
</evidence>
<dbReference type="InterPro" id="IPR036397">
    <property type="entry name" value="RNaseH_sf"/>
</dbReference>
<keyword evidence="2" id="KW-1185">Reference proteome</keyword>
<gene>
    <name evidence="1" type="ORF">CEXT_694821</name>
</gene>
<proteinExistence type="predicted"/>
<sequence length="202" mass="23199">MLHEVVIALHYSQVTSNGTDWLPYSPDLKPSDFFLQRHLKHIVYSKSVICEACVSISVQTLQQRISNFTLRLHHVSTTHGSHIEYIVISTTTVDFYLPSKKISPTCVRNAFQCVIGRYWTHSLTDWLSVTLRRQFAPSNGWSRTVTFIRKLSITYPPSLIIFRRKTPSLSRPVFKIGFLLLQDNVSRYTVISQPCEVSSVPK</sequence>
<organism evidence="1 2">
    <name type="scientific">Caerostris extrusa</name>
    <name type="common">Bark spider</name>
    <name type="synonym">Caerostris bankana</name>
    <dbReference type="NCBI Taxonomy" id="172846"/>
    <lineage>
        <taxon>Eukaryota</taxon>
        <taxon>Metazoa</taxon>
        <taxon>Ecdysozoa</taxon>
        <taxon>Arthropoda</taxon>
        <taxon>Chelicerata</taxon>
        <taxon>Arachnida</taxon>
        <taxon>Araneae</taxon>
        <taxon>Araneomorphae</taxon>
        <taxon>Entelegynae</taxon>
        <taxon>Araneoidea</taxon>
        <taxon>Araneidae</taxon>
        <taxon>Caerostris</taxon>
    </lineage>
</organism>
<dbReference type="Proteomes" id="UP001054945">
    <property type="component" value="Unassembled WGS sequence"/>
</dbReference>
<evidence type="ECO:0000313" key="1">
    <source>
        <dbReference type="EMBL" id="GIY07102.1"/>
    </source>
</evidence>
<evidence type="ECO:0008006" key="3">
    <source>
        <dbReference type="Google" id="ProtNLM"/>
    </source>
</evidence>
<dbReference type="GO" id="GO:0003676">
    <property type="term" value="F:nucleic acid binding"/>
    <property type="evidence" value="ECO:0007669"/>
    <property type="project" value="InterPro"/>
</dbReference>
<accession>A0AAV4QCQ2</accession>
<name>A0AAV4QCQ2_CAEEX</name>
<dbReference type="Gene3D" id="3.30.420.10">
    <property type="entry name" value="Ribonuclease H-like superfamily/Ribonuclease H"/>
    <property type="match status" value="1"/>
</dbReference>
<dbReference type="AlphaFoldDB" id="A0AAV4QCQ2"/>
<dbReference type="EMBL" id="BPLR01006048">
    <property type="protein sequence ID" value="GIY07102.1"/>
    <property type="molecule type" value="Genomic_DNA"/>
</dbReference>